<organism evidence="1">
    <name type="scientific">viral metagenome</name>
    <dbReference type="NCBI Taxonomy" id="1070528"/>
    <lineage>
        <taxon>unclassified sequences</taxon>
        <taxon>metagenomes</taxon>
        <taxon>organismal metagenomes</taxon>
    </lineage>
</organism>
<dbReference type="EMBL" id="MN739484">
    <property type="protein sequence ID" value="QHT07674.1"/>
    <property type="molecule type" value="Genomic_DNA"/>
</dbReference>
<evidence type="ECO:0000313" key="1">
    <source>
        <dbReference type="EMBL" id="QHT07674.1"/>
    </source>
</evidence>
<accession>A0A6C0CV97</accession>
<name>A0A6C0CV97_9ZZZZ</name>
<proteinExistence type="predicted"/>
<sequence length="687" mass="80768">MVSIYLLLSVLLILSIIVLYAFGVLQTPTKVTETFVEEEVVYEVNDNDYVLHTDHPFNDQCVNSFIKPDDVKSTNIVEFLNMKDVKFIGISTDKRHYMVISKLQDVPNIHSIEDNTKIGYAYERDKVLFDRLFKKAYHKSMRFENINREPKEYVSDYCNSYDNTNNMFIDFMESEYDYFVFSLDTHYDEKLYGYFNDFFIKRVKLLDFVGDLKINPFIKHKIHDYIFMSVIKDKYIEVDNVLCQSNDIETDYNRLFTNNLIDFDASQHYIDVYHCDVPDEMLKHFKQDHSITKVKIDDLKNTPDSCKADTKIKNLDNSPKNIFGRHVYKSTRCSESYKNLFIDIIYPFASTYDMKLSPDDFNTLKIHSDKFDDYIPIRNAFSYNNFNISRYKINVDPEKFPTESYIDDIYYGAYKDDDDKTILTNSIPFDLNESLHTIEYQKSDDVIIDVIISFNNEGPPAATYTHNGESMSVHIFEGDRLYINPDSIYDINLSNFIESKLRDGKNFNYGFVTTTVEGGGISRIVIRLDDIREASNFKRIEGKCFNSNMDELVEIQDEIECLQDKDNIWEFGCKYNYECPYFQSNSNYLNHFGGCEMNGFCQMPRGIHKQTFKQPFIDKDNQPLCYNCDPESENCCDDFKKNELLVSPDYMFKNDQEQRIKHLFSMKSDDEEGEASKSKCGLYINKY</sequence>
<protein>
    <submittedName>
        <fullName evidence="1">Uncharacterized protein</fullName>
    </submittedName>
</protein>
<dbReference type="AlphaFoldDB" id="A0A6C0CV97"/>
<reference evidence="1" key="1">
    <citation type="journal article" date="2020" name="Nature">
        <title>Giant virus diversity and host interactions through global metagenomics.</title>
        <authorList>
            <person name="Schulz F."/>
            <person name="Roux S."/>
            <person name="Paez-Espino D."/>
            <person name="Jungbluth S."/>
            <person name="Walsh D.A."/>
            <person name="Denef V.J."/>
            <person name="McMahon K.D."/>
            <person name="Konstantinidis K.T."/>
            <person name="Eloe-Fadrosh E.A."/>
            <person name="Kyrpides N.C."/>
            <person name="Woyke T."/>
        </authorList>
    </citation>
    <scope>NUCLEOTIDE SEQUENCE</scope>
    <source>
        <strain evidence="1">GVMAG-M-3300021964-36</strain>
    </source>
</reference>